<dbReference type="InterPro" id="IPR016169">
    <property type="entry name" value="FAD-bd_PCMH_sub2"/>
</dbReference>
<dbReference type="PaxDb" id="2903-EOD35726"/>
<organism evidence="7 8">
    <name type="scientific">Emiliania huxleyi (strain CCMP1516)</name>
    <dbReference type="NCBI Taxonomy" id="280463"/>
    <lineage>
        <taxon>Eukaryota</taxon>
        <taxon>Haptista</taxon>
        <taxon>Haptophyta</taxon>
        <taxon>Prymnesiophyceae</taxon>
        <taxon>Isochrysidales</taxon>
        <taxon>Noelaerhabdaceae</taxon>
        <taxon>Emiliania</taxon>
    </lineage>
</organism>
<dbReference type="PROSITE" id="PS00862">
    <property type="entry name" value="OX2_COVAL_FAD"/>
    <property type="match status" value="1"/>
</dbReference>
<evidence type="ECO:0000313" key="7">
    <source>
        <dbReference type="EnsemblProtists" id="EOD35726"/>
    </source>
</evidence>
<proteinExistence type="inferred from homology"/>
<dbReference type="Pfam" id="PF01565">
    <property type="entry name" value="FAD_binding_4"/>
    <property type="match status" value="1"/>
</dbReference>
<dbReference type="GO" id="GO:0016491">
    <property type="term" value="F:oxidoreductase activity"/>
    <property type="evidence" value="ECO:0007669"/>
    <property type="project" value="UniProtKB-KW"/>
</dbReference>
<reference evidence="8" key="1">
    <citation type="journal article" date="2013" name="Nature">
        <title>Pan genome of the phytoplankton Emiliania underpins its global distribution.</title>
        <authorList>
            <person name="Read B.A."/>
            <person name="Kegel J."/>
            <person name="Klute M.J."/>
            <person name="Kuo A."/>
            <person name="Lefebvre S.C."/>
            <person name="Maumus F."/>
            <person name="Mayer C."/>
            <person name="Miller J."/>
            <person name="Monier A."/>
            <person name="Salamov A."/>
            <person name="Young J."/>
            <person name="Aguilar M."/>
            <person name="Claverie J.M."/>
            <person name="Frickenhaus S."/>
            <person name="Gonzalez K."/>
            <person name="Herman E.K."/>
            <person name="Lin Y.C."/>
            <person name="Napier J."/>
            <person name="Ogata H."/>
            <person name="Sarno A.F."/>
            <person name="Shmutz J."/>
            <person name="Schroeder D."/>
            <person name="de Vargas C."/>
            <person name="Verret F."/>
            <person name="von Dassow P."/>
            <person name="Valentin K."/>
            <person name="Van de Peer Y."/>
            <person name="Wheeler G."/>
            <person name="Dacks J.B."/>
            <person name="Delwiche C.F."/>
            <person name="Dyhrman S.T."/>
            <person name="Glockner G."/>
            <person name="John U."/>
            <person name="Richards T."/>
            <person name="Worden A.Z."/>
            <person name="Zhang X."/>
            <person name="Grigoriev I.V."/>
            <person name="Allen A.E."/>
            <person name="Bidle K."/>
            <person name="Borodovsky M."/>
            <person name="Bowler C."/>
            <person name="Brownlee C."/>
            <person name="Cock J.M."/>
            <person name="Elias M."/>
            <person name="Gladyshev V.N."/>
            <person name="Groth M."/>
            <person name="Guda C."/>
            <person name="Hadaegh A."/>
            <person name="Iglesias-Rodriguez M.D."/>
            <person name="Jenkins J."/>
            <person name="Jones B.M."/>
            <person name="Lawson T."/>
            <person name="Leese F."/>
            <person name="Lindquist E."/>
            <person name="Lobanov A."/>
            <person name="Lomsadze A."/>
            <person name="Malik S.B."/>
            <person name="Marsh M.E."/>
            <person name="Mackinder L."/>
            <person name="Mock T."/>
            <person name="Mueller-Roeber B."/>
            <person name="Pagarete A."/>
            <person name="Parker M."/>
            <person name="Probert I."/>
            <person name="Quesneville H."/>
            <person name="Raines C."/>
            <person name="Rensing S.A."/>
            <person name="Riano-Pachon D.M."/>
            <person name="Richier S."/>
            <person name="Rokitta S."/>
            <person name="Shiraiwa Y."/>
            <person name="Soanes D.M."/>
            <person name="van der Giezen M."/>
            <person name="Wahlund T.M."/>
            <person name="Williams B."/>
            <person name="Wilson W."/>
            <person name="Wolfe G."/>
            <person name="Wurch L.L."/>
        </authorList>
    </citation>
    <scope>NUCLEOTIDE SEQUENCE</scope>
</reference>
<dbReference type="InterPro" id="IPR006093">
    <property type="entry name" value="Oxy_OxRdtase_FAD_BS"/>
</dbReference>
<accession>A0A0D3KIZ1</accession>
<dbReference type="PANTHER" id="PTHR42973">
    <property type="entry name" value="BINDING OXIDOREDUCTASE, PUTATIVE (AFU_ORTHOLOGUE AFUA_1G17690)-RELATED"/>
    <property type="match status" value="1"/>
</dbReference>
<evidence type="ECO:0000313" key="8">
    <source>
        <dbReference type="Proteomes" id="UP000013827"/>
    </source>
</evidence>
<comment type="cofactor">
    <cofactor evidence="1">
        <name>FAD</name>
        <dbReference type="ChEBI" id="CHEBI:57692"/>
    </cofactor>
</comment>
<evidence type="ECO:0000259" key="6">
    <source>
        <dbReference type="PROSITE" id="PS51387"/>
    </source>
</evidence>
<dbReference type="HOGENOM" id="CLU_1131515_0_0_1"/>
<dbReference type="GeneID" id="17280998"/>
<dbReference type="PANTHER" id="PTHR42973:SF39">
    <property type="entry name" value="FAD-BINDING PCMH-TYPE DOMAIN-CONTAINING PROTEIN"/>
    <property type="match status" value="1"/>
</dbReference>
<dbReference type="InterPro" id="IPR036318">
    <property type="entry name" value="FAD-bd_PCMH-like_sf"/>
</dbReference>
<evidence type="ECO:0000256" key="1">
    <source>
        <dbReference type="ARBA" id="ARBA00001974"/>
    </source>
</evidence>
<sequence>MPAFPLMGPRDSALKVVPEAVLGTAAKGAVDTLPCAAFTPHDADPAAYLSAREDCWNKACKNWPSVIAMPTSVAEVQALVKTAAIGKKNIAVLSGGHSPMCMPDGAFLIHLRKMNHVFVDPAAMTVTAGGGAKIGEVDAALQPHNFAVPLGTHPDTGIGGLTLGGGIGWLTPRVGLAVDNLVFSVGGADGFEPGMVLGGIVPFPPDAFDPATVIEKWGADCLSTDADNVQMLLLALGGPCISVFTH</sequence>
<dbReference type="KEGG" id="ehx:EMIHUDRAFT_252548"/>
<evidence type="ECO:0000256" key="3">
    <source>
        <dbReference type="ARBA" id="ARBA00022630"/>
    </source>
</evidence>
<keyword evidence="8" id="KW-1185">Reference proteome</keyword>
<dbReference type="SUPFAM" id="SSF56176">
    <property type="entry name" value="FAD-binding/transporter-associated domain-like"/>
    <property type="match status" value="1"/>
</dbReference>
<keyword evidence="3" id="KW-0285">Flavoprotein</keyword>
<dbReference type="STRING" id="2903.R1FJI9"/>
<dbReference type="Gene3D" id="3.30.465.10">
    <property type="match status" value="1"/>
</dbReference>
<dbReference type="PROSITE" id="PS51387">
    <property type="entry name" value="FAD_PCMH"/>
    <property type="match status" value="1"/>
</dbReference>
<protein>
    <recommendedName>
        <fullName evidence="6">FAD-binding PCMH-type domain-containing protein</fullName>
    </recommendedName>
</protein>
<name>A0A0D3KIZ1_EMIH1</name>
<keyword evidence="5" id="KW-0560">Oxidoreductase</keyword>
<keyword evidence="4" id="KW-0274">FAD</keyword>
<dbReference type="InterPro" id="IPR016166">
    <property type="entry name" value="FAD-bd_PCMH"/>
</dbReference>
<dbReference type="EnsemblProtists" id="EOD35726">
    <property type="protein sequence ID" value="EOD35726"/>
    <property type="gene ID" value="EMIHUDRAFT_252548"/>
</dbReference>
<feature type="domain" description="FAD-binding PCMH-type" evidence="6">
    <location>
        <begin position="60"/>
        <end position="246"/>
    </location>
</feature>
<dbReference type="Proteomes" id="UP000013827">
    <property type="component" value="Unassembled WGS sequence"/>
</dbReference>
<dbReference type="InterPro" id="IPR006094">
    <property type="entry name" value="Oxid_FAD_bind_N"/>
</dbReference>
<dbReference type="AlphaFoldDB" id="A0A0D3KIZ1"/>
<reference evidence="7" key="2">
    <citation type="submission" date="2024-10" db="UniProtKB">
        <authorList>
            <consortium name="EnsemblProtists"/>
        </authorList>
    </citation>
    <scope>IDENTIFICATION</scope>
</reference>
<evidence type="ECO:0000256" key="5">
    <source>
        <dbReference type="ARBA" id="ARBA00023002"/>
    </source>
</evidence>
<evidence type="ECO:0000256" key="4">
    <source>
        <dbReference type="ARBA" id="ARBA00022827"/>
    </source>
</evidence>
<dbReference type="GO" id="GO:0071949">
    <property type="term" value="F:FAD binding"/>
    <property type="evidence" value="ECO:0007669"/>
    <property type="project" value="InterPro"/>
</dbReference>
<comment type="similarity">
    <text evidence="2">Belongs to the oxygen-dependent FAD-linked oxidoreductase family.</text>
</comment>
<dbReference type="RefSeq" id="XP_005788155.1">
    <property type="nucleotide sequence ID" value="XM_005788098.1"/>
</dbReference>
<evidence type="ECO:0000256" key="2">
    <source>
        <dbReference type="ARBA" id="ARBA00005466"/>
    </source>
</evidence>
<dbReference type="InterPro" id="IPR050416">
    <property type="entry name" value="FAD-linked_Oxidoreductase"/>
</dbReference>